<evidence type="ECO:0000313" key="2">
    <source>
        <dbReference type="Proteomes" id="UP001595648"/>
    </source>
</evidence>
<name>A0ABV7MMD8_9HYPH</name>
<accession>A0ABV7MMD8</accession>
<gene>
    <name evidence="1" type="ORF">ACFOJ9_10180</name>
</gene>
<keyword evidence="2" id="KW-1185">Reference proteome</keyword>
<proteinExistence type="predicted"/>
<dbReference type="EMBL" id="JBHRVD010000001">
    <property type="protein sequence ID" value="MFC3322146.1"/>
    <property type="molecule type" value="Genomic_DNA"/>
</dbReference>
<protein>
    <submittedName>
        <fullName evidence="1">Uncharacterized protein</fullName>
    </submittedName>
</protein>
<sequence length="256" mass="27098">MTAHSIIEIPDLSRHAARAEIAAKMAGMAGMANGKRAGISGHMYANHPQSVMVRPAVRGIAVQYGETFEKDGELYAFVAGCFTEALKGEIAIRIDHMEGTDFGLTAAGLRFIDSGDFLAFEYELPKTQSGAVVTSMVASGGRTDVSVGARQPTIVAKSLRGVDIKLIVAAGLEEISICADGAVKQSHVRIVDLAQAQPLEAEVRNGTLRTVALGNELVSSAKRILETAEALNAEAEPKRVTPLNASTGRPLASWER</sequence>
<dbReference type="Proteomes" id="UP001595648">
    <property type="component" value="Unassembled WGS sequence"/>
</dbReference>
<comment type="caution">
    <text evidence="1">The sequence shown here is derived from an EMBL/GenBank/DDBJ whole genome shotgun (WGS) entry which is preliminary data.</text>
</comment>
<dbReference type="RefSeq" id="WP_378978757.1">
    <property type="nucleotide sequence ID" value="NZ_JBHRVD010000001.1"/>
</dbReference>
<reference evidence="2" key="1">
    <citation type="journal article" date="2019" name="Int. J. Syst. Evol. Microbiol.">
        <title>The Global Catalogue of Microorganisms (GCM) 10K type strain sequencing project: providing services to taxonomists for standard genome sequencing and annotation.</title>
        <authorList>
            <consortium name="The Broad Institute Genomics Platform"/>
            <consortium name="The Broad Institute Genome Sequencing Center for Infectious Disease"/>
            <person name="Wu L."/>
            <person name="Ma J."/>
        </authorList>
    </citation>
    <scope>NUCLEOTIDE SEQUENCE [LARGE SCALE GENOMIC DNA]</scope>
    <source>
        <strain evidence="2">ICMP 19515</strain>
    </source>
</reference>
<organism evidence="1 2">
    <name type="scientific">Mesorhizobium cantuariense</name>
    <dbReference type="NCBI Taxonomy" id="1300275"/>
    <lineage>
        <taxon>Bacteria</taxon>
        <taxon>Pseudomonadati</taxon>
        <taxon>Pseudomonadota</taxon>
        <taxon>Alphaproteobacteria</taxon>
        <taxon>Hyphomicrobiales</taxon>
        <taxon>Phyllobacteriaceae</taxon>
        <taxon>Mesorhizobium</taxon>
    </lineage>
</organism>
<evidence type="ECO:0000313" key="1">
    <source>
        <dbReference type="EMBL" id="MFC3322146.1"/>
    </source>
</evidence>